<name>A0A6J5NPE2_9CAUD</name>
<reference evidence="1" key="1">
    <citation type="submission" date="2020-04" db="EMBL/GenBank/DDBJ databases">
        <authorList>
            <person name="Chiriac C."/>
            <person name="Salcher M."/>
            <person name="Ghai R."/>
            <person name="Kavagutti S V."/>
        </authorList>
    </citation>
    <scope>NUCLEOTIDE SEQUENCE</scope>
</reference>
<evidence type="ECO:0000313" key="1">
    <source>
        <dbReference type="EMBL" id="CAB4159221.1"/>
    </source>
</evidence>
<dbReference type="EMBL" id="LR796673">
    <property type="protein sequence ID" value="CAB4159221.1"/>
    <property type="molecule type" value="Genomic_DNA"/>
</dbReference>
<proteinExistence type="predicted"/>
<protein>
    <submittedName>
        <fullName evidence="1">Uncharacterized protein</fullName>
    </submittedName>
</protein>
<gene>
    <name evidence="1" type="ORF">UFOVP703_72</name>
</gene>
<sequence>MTTNLIQAVVDAAEAVCRRWESPDWKDMRHTADYIAALRAAVQGLREVGQPAPTGWLRSGDGYAAVFVEQAEPPQPLTREEAVIAGWRPLYADPPVPRDRYELKA</sequence>
<accession>A0A6J5NPE2</accession>
<organism evidence="1">
    <name type="scientific">uncultured Caudovirales phage</name>
    <dbReference type="NCBI Taxonomy" id="2100421"/>
    <lineage>
        <taxon>Viruses</taxon>
        <taxon>Duplodnaviria</taxon>
        <taxon>Heunggongvirae</taxon>
        <taxon>Uroviricota</taxon>
        <taxon>Caudoviricetes</taxon>
        <taxon>Peduoviridae</taxon>
        <taxon>Maltschvirus</taxon>
        <taxon>Maltschvirus maltsch</taxon>
    </lineage>
</organism>